<reference evidence="1 2" key="1">
    <citation type="submission" date="2015-08" db="EMBL/GenBank/DDBJ databases">
        <title>Antibacterial properties of a collection of Vibrionaceae strains.</title>
        <authorList>
            <person name="Giubergia S."/>
        </authorList>
    </citation>
    <scope>NUCLEOTIDE SEQUENCE [LARGE SCALE GENOMIC DNA]</scope>
    <source>
        <strain evidence="1 2">S0821</strain>
    </source>
</reference>
<evidence type="ECO:0000313" key="2">
    <source>
        <dbReference type="Proteomes" id="UP000051221"/>
    </source>
</evidence>
<organism evidence="1 2">
    <name type="scientific">Vibrio furnissii</name>
    <dbReference type="NCBI Taxonomy" id="29494"/>
    <lineage>
        <taxon>Bacteria</taxon>
        <taxon>Pseudomonadati</taxon>
        <taxon>Pseudomonadota</taxon>
        <taxon>Gammaproteobacteria</taxon>
        <taxon>Vibrionales</taxon>
        <taxon>Vibrionaceae</taxon>
        <taxon>Vibrio</taxon>
    </lineage>
</organism>
<evidence type="ECO:0000313" key="1">
    <source>
        <dbReference type="EMBL" id="KQH86182.1"/>
    </source>
</evidence>
<comment type="caution">
    <text evidence="1">The sequence shown here is derived from an EMBL/GenBank/DDBJ whole genome shotgun (WGS) entry which is preliminary data.</text>
</comment>
<name>A0A0Q2RQ81_VIBFU</name>
<keyword evidence="2" id="KW-1185">Reference proteome</keyword>
<gene>
    <name evidence="1" type="ORF">AMR76_09100</name>
</gene>
<dbReference type="GeneID" id="50534566"/>
<proteinExistence type="predicted"/>
<dbReference type="InParanoid" id="A0A0Q2RQ81"/>
<protein>
    <submittedName>
        <fullName evidence="1">Uncharacterized protein</fullName>
    </submittedName>
</protein>
<dbReference type="RefSeq" id="WP_038150568.1">
    <property type="nucleotide sequence ID" value="NZ_CABLCD010000004.1"/>
</dbReference>
<dbReference type="Proteomes" id="UP000051221">
    <property type="component" value="Unassembled WGS sequence"/>
</dbReference>
<sequence>MINKTLLFDKIKLPFHNIREAIRTRGHKRDIIERKGDEATCEKGLSFGEAHKNFCAEKQKARQMPSF</sequence>
<dbReference type="AlphaFoldDB" id="A0A0Q2RQ81"/>
<accession>A0A0Q2RQ81</accession>
<dbReference type="EMBL" id="LKHS01000007">
    <property type="protein sequence ID" value="KQH86182.1"/>
    <property type="molecule type" value="Genomic_DNA"/>
</dbReference>